<dbReference type="EMBL" id="FMBI01000024">
    <property type="protein sequence ID" value="SCC04473.1"/>
    <property type="molecule type" value="Genomic_DNA"/>
</dbReference>
<sequence>MECEGMSIYKELNDIQLDITEFEEIPLTKVEEKKWGKRVKNKLWKNKQSKKWFGVAAACMLIVSITVPLGQSSLANTPFIAGLIEKYLDEQQPRDYSPYKTAIGKTAENKYGKLTLNEVLVDDNKLLISSTFEPAKGVEFDYQTYLIPQVRINGRDFSSTKDAQSIEVNHSMYTIYGGVELSEMPKTDELQIEITYDTFNRDTVIEQPWIFNIEVSQAQLMKEKQTFDLNETIVLSDGNKVNVKKVVSTPISTTIYYDVTQSTNEDIYFKIESESGKTYICKEAFASNKEGDISFSRFDGINVSVGKYLLVPYSGKENEVIGPSIPIQ</sequence>
<name>A0A1C4BCA8_BACTU</name>
<feature type="domain" description="DUF4179" evidence="2">
    <location>
        <begin position="45"/>
        <end position="133"/>
    </location>
</feature>
<proteinExistence type="predicted"/>
<dbReference type="Gene3D" id="2.60.40.1630">
    <property type="entry name" value="bacillus anthracis domain"/>
    <property type="match status" value="1"/>
</dbReference>
<reference evidence="4 5" key="1">
    <citation type="submission" date="2016-08" db="EMBL/GenBank/DDBJ databases">
        <authorList>
            <person name="Seilhamer J.J."/>
        </authorList>
    </citation>
    <scope>NUCLEOTIDE SEQUENCE [LARGE SCALE GENOMIC DNA]</scope>
    <source>
        <strain evidence="4 5">IEBC_T61001</strain>
    </source>
</reference>
<accession>A0A1C4BCA8</accession>
<evidence type="ECO:0008006" key="6">
    <source>
        <dbReference type="Google" id="ProtNLM"/>
    </source>
</evidence>
<evidence type="ECO:0000256" key="1">
    <source>
        <dbReference type="SAM" id="Phobius"/>
    </source>
</evidence>
<protein>
    <recommendedName>
        <fullName evidence="6">DUF4179 domain-containing protein</fullName>
    </recommendedName>
</protein>
<dbReference type="InterPro" id="IPR025436">
    <property type="entry name" value="DUF4179"/>
</dbReference>
<organism evidence="4 5">
    <name type="scientific">Bacillus thuringiensis</name>
    <dbReference type="NCBI Taxonomy" id="1428"/>
    <lineage>
        <taxon>Bacteria</taxon>
        <taxon>Bacillati</taxon>
        <taxon>Bacillota</taxon>
        <taxon>Bacilli</taxon>
        <taxon>Bacillales</taxon>
        <taxon>Bacillaceae</taxon>
        <taxon>Bacillus</taxon>
        <taxon>Bacillus cereus group</taxon>
    </lineage>
</organism>
<evidence type="ECO:0000259" key="2">
    <source>
        <dbReference type="Pfam" id="PF13786"/>
    </source>
</evidence>
<dbReference type="Pfam" id="PF18705">
    <property type="entry name" value="DUF5643"/>
    <property type="match status" value="1"/>
</dbReference>
<keyword evidence="1" id="KW-1133">Transmembrane helix</keyword>
<feature type="transmembrane region" description="Helical" evidence="1">
    <location>
        <begin position="52"/>
        <end position="70"/>
    </location>
</feature>
<gene>
    <name evidence="4" type="ORF">BTT61001_01211</name>
</gene>
<keyword evidence="1" id="KW-0812">Transmembrane</keyword>
<evidence type="ECO:0000313" key="4">
    <source>
        <dbReference type="EMBL" id="SCC04473.1"/>
    </source>
</evidence>
<dbReference type="Pfam" id="PF13786">
    <property type="entry name" value="DUF4179"/>
    <property type="match status" value="1"/>
</dbReference>
<dbReference type="AlphaFoldDB" id="A0A1C4BCA8"/>
<feature type="domain" description="DUF5643" evidence="3">
    <location>
        <begin position="225"/>
        <end position="283"/>
    </location>
</feature>
<dbReference type="InterPro" id="IPR040680">
    <property type="entry name" value="DUF5643"/>
</dbReference>
<evidence type="ECO:0000259" key="3">
    <source>
        <dbReference type="Pfam" id="PF18705"/>
    </source>
</evidence>
<keyword evidence="1" id="KW-0472">Membrane</keyword>
<evidence type="ECO:0000313" key="5">
    <source>
        <dbReference type="Proteomes" id="UP000195991"/>
    </source>
</evidence>
<dbReference type="Proteomes" id="UP000195991">
    <property type="component" value="Unassembled WGS sequence"/>
</dbReference>